<dbReference type="EMBL" id="CATYWO010000009">
    <property type="protein sequence ID" value="CAJ0801193.1"/>
    <property type="molecule type" value="Genomic_DNA"/>
</dbReference>
<evidence type="ECO:0000313" key="1">
    <source>
        <dbReference type="EMBL" id="CAJ0801193.1"/>
    </source>
</evidence>
<name>A0ABM9JRT7_9RALS</name>
<organism evidence="1 2">
    <name type="scientific">Ralstonia condita</name>
    <dbReference type="NCBI Taxonomy" id="3058600"/>
    <lineage>
        <taxon>Bacteria</taxon>
        <taxon>Pseudomonadati</taxon>
        <taxon>Pseudomonadota</taxon>
        <taxon>Betaproteobacteria</taxon>
        <taxon>Burkholderiales</taxon>
        <taxon>Burkholderiaceae</taxon>
        <taxon>Ralstonia</taxon>
    </lineage>
</organism>
<reference evidence="1 2" key="1">
    <citation type="submission" date="2023-07" db="EMBL/GenBank/DDBJ databases">
        <authorList>
            <person name="Peeters C."/>
        </authorList>
    </citation>
    <scope>NUCLEOTIDE SEQUENCE [LARGE SCALE GENOMIC DNA]</scope>
    <source>
        <strain evidence="1 2">LMG 7141</strain>
    </source>
</reference>
<sequence>MLHFTYDTPDTRVVAGGGPRRSRLRIRRNSLGANHGGISTKICGHQPRCATPRIRTRSPTAQDHSSGAFRIAWGIAKRTCHMGCPDSSSVLRRVRHISSISSGDRFVTRGTLAASTNVPTTHHAAIDHAAPHAAIDQDKATQRRLVMPRRPIMHSRRYGSGNEMRCTTKVRVTSGAGRLWHAPLVPTDA</sequence>
<proteinExistence type="predicted"/>
<dbReference type="Proteomes" id="UP001189616">
    <property type="component" value="Unassembled WGS sequence"/>
</dbReference>
<protein>
    <submittedName>
        <fullName evidence="1">Uncharacterized protein</fullName>
    </submittedName>
</protein>
<keyword evidence="2" id="KW-1185">Reference proteome</keyword>
<accession>A0ABM9JRT7</accession>
<gene>
    <name evidence="1" type="ORF">LMG7141_03930</name>
</gene>
<evidence type="ECO:0000313" key="2">
    <source>
        <dbReference type="Proteomes" id="UP001189616"/>
    </source>
</evidence>
<comment type="caution">
    <text evidence="1">The sequence shown here is derived from an EMBL/GenBank/DDBJ whole genome shotgun (WGS) entry which is preliminary data.</text>
</comment>